<dbReference type="Pfam" id="PF00476">
    <property type="entry name" value="DNA_pol_A"/>
    <property type="match status" value="1"/>
</dbReference>
<dbReference type="GO" id="GO:0003887">
    <property type="term" value="F:DNA-directed DNA polymerase activity"/>
    <property type="evidence" value="ECO:0007669"/>
    <property type="project" value="UniProtKB-EC"/>
</dbReference>
<dbReference type="GO" id="GO:0006261">
    <property type="term" value="P:DNA-templated DNA replication"/>
    <property type="evidence" value="ECO:0007669"/>
    <property type="project" value="InterPro"/>
</dbReference>
<evidence type="ECO:0000313" key="6">
    <source>
        <dbReference type="EMBL" id="SDC60276.1"/>
    </source>
</evidence>
<dbReference type="SMART" id="SM00482">
    <property type="entry name" value="POLAc"/>
    <property type="match status" value="1"/>
</dbReference>
<sequence>MPGPEHTHVTRTDDAGRPVGAPLAFPDPAAAVRALEPEHPRWVWPDTAAVYPAVLRAGLTVRRCHDLALTGALLRTRAGRPPVAAAAPVDDRPGLFDATPSRDPAEVLSEHADQLDRIGADPRLRLLVAAESAGALAAAEMSHTGLPFSAAAHHELLTRALGPRTSGDAVPQRILEVTEEIGAAFGRRVNPASHPELVDAFARAGVELPSTRAYLLREVDHPAVEPLLRYRDLAKLHTTNGWGWLDSWVRGDRFRPVYVPGGVVSGRWASRGGGALQIPKTLRSSVIADPGHTFVVADAGQLEPRILAAMSGDRLMVEAAGADDLYAPVAAEVFGGDRAKAKVAILGVLYGATAGEARALLAMLRKRFPAAVQYVEEAARAGERGEVVHSWLGRACPPPDQAWWSGGDAHARGRFTRNFVVQATAAEWALCLLAELRRRLADDPDAELVFFQHDEVVVHCRDAAAATRHVLDATAAATRLLFGDTAVRFPMDVGVRPCYADPEDAP</sequence>
<dbReference type="CDD" id="cd06444">
    <property type="entry name" value="DNA_pol_A"/>
    <property type="match status" value="1"/>
</dbReference>
<organism evidence="6 7">
    <name type="scientific">Rhodococcus tukisamuensis</name>
    <dbReference type="NCBI Taxonomy" id="168276"/>
    <lineage>
        <taxon>Bacteria</taxon>
        <taxon>Bacillati</taxon>
        <taxon>Actinomycetota</taxon>
        <taxon>Actinomycetes</taxon>
        <taxon>Mycobacteriales</taxon>
        <taxon>Nocardiaceae</taxon>
        <taxon>Rhodococcus</taxon>
    </lineage>
</organism>
<feature type="compositionally biased region" description="Basic and acidic residues" evidence="4">
    <location>
        <begin position="1"/>
        <end position="16"/>
    </location>
</feature>
<dbReference type="Gene3D" id="1.10.150.20">
    <property type="entry name" value="5' to 3' exonuclease, C-terminal subdomain"/>
    <property type="match status" value="1"/>
</dbReference>
<dbReference type="PANTHER" id="PTHR10133">
    <property type="entry name" value="DNA POLYMERASE I"/>
    <property type="match status" value="1"/>
</dbReference>
<evidence type="ECO:0000259" key="5">
    <source>
        <dbReference type="SMART" id="SM00482"/>
    </source>
</evidence>
<reference evidence="6 7" key="1">
    <citation type="submission" date="2016-10" db="EMBL/GenBank/DDBJ databases">
        <authorList>
            <person name="de Groot N.N."/>
        </authorList>
    </citation>
    <scope>NUCLEOTIDE SEQUENCE [LARGE SCALE GENOMIC DNA]</scope>
    <source>
        <strain evidence="6 7">JCM 11308</strain>
    </source>
</reference>
<dbReference type="NCBIfam" id="NF011538">
    <property type="entry name" value="PRK14975.1-1"/>
    <property type="match status" value="1"/>
</dbReference>
<dbReference type="InterPro" id="IPR002298">
    <property type="entry name" value="DNA_polymerase_A"/>
</dbReference>
<keyword evidence="7" id="KW-1185">Reference proteome</keyword>
<feature type="region of interest" description="Disordered" evidence="4">
    <location>
        <begin position="84"/>
        <end position="105"/>
    </location>
</feature>
<keyword evidence="2" id="KW-0235">DNA replication</keyword>
<comment type="catalytic activity">
    <reaction evidence="3">
        <text>DNA(n) + a 2'-deoxyribonucleoside 5'-triphosphate = DNA(n+1) + diphosphate</text>
        <dbReference type="Rhea" id="RHEA:22508"/>
        <dbReference type="Rhea" id="RHEA-COMP:17339"/>
        <dbReference type="Rhea" id="RHEA-COMP:17340"/>
        <dbReference type="ChEBI" id="CHEBI:33019"/>
        <dbReference type="ChEBI" id="CHEBI:61560"/>
        <dbReference type="ChEBI" id="CHEBI:173112"/>
        <dbReference type="EC" id="2.7.7.7"/>
    </reaction>
</comment>
<dbReference type="Proteomes" id="UP000199417">
    <property type="component" value="Unassembled WGS sequence"/>
</dbReference>
<feature type="region of interest" description="Disordered" evidence="4">
    <location>
        <begin position="1"/>
        <end position="23"/>
    </location>
</feature>
<dbReference type="InterPro" id="IPR001098">
    <property type="entry name" value="DNA-dir_DNA_pol_A_palm_dom"/>
</dbReference>
<dbReference type="InterPro" id="IPR043502">
    <property type="entry name" value="DNA/RNA_pol_sf"/>
</dbReference>
<dbReference type="EC" id="2.7.7.7" evidence="1"/>
<evidence type="ECO:0000256" key="1">
    <source>
        <dbReference type="ARBA" id="ARBA00012417"/>
    </source>
</evidence>
<dbReference type="Gene3D" id="3.30.70.370">
    <property type="match status" value="1"/>
</dbReference>
<dbReference type="PANTHER" id="PTHR10133:SF27">
    <property type="entry name" value="DNA POLYMERASE NU"/>
    <property type="match status" value="1"/>
</dbReference>
<evidence type="ECO:0000313" key="7">
    <source>
        <dbReference type="Proteomes" id="UP000199417"/>
    </source>
</evidence>
<accession>A0A1G6MZ68</accession>
<proteinExistence type="predicted"/>
<dbReference type="STRING" id="168276.SAMN05444580_101350"/>
<gene>
    <name evidence="6" type="ORF">SAMN05444580_101350</name>
</gene>
<dbReference type="SUPFAM" id="SSF56672">
    <property type="entry name" value="DNA/RNA polymerases"/>
    <property type="match status" value="1"/>
</dbReference>
<evidence type="ECO:0000256" key="2">
    <source>
        <dbReference type="ARBA" id="ARBA00022705"/>
    </source>
</evidence>
<protein>
    <recommendedName>
        <fullName evidence="1">DNA-directed DNA polymerase</fullName>
        <ecNumber evidence="1">2.7.7.7</ecNumber>
    </recommendedName>
</protein>
<feature type="domain" description="DNA-directed DNA polymerase family A palm" evidence="5">
    <location>
        <begin position="279"/>
        <end position="464"/>
    </location>
</feature>
<dbReference type="AlphaFoldDB" id="A0A1G6MZ68"/>
<dbReference type="GO" id="GO:0006302">
    <property type="term" value="P:double-strand break repair"/>
    <property type="evidence" value="ECO:0007669"/>
    <property type="project" value="TreeGrafter"/>
</dbReference>
<name>A0A1G6MZ68_9NOCA</name>
<dbReference type="EMBL" id="FNAB01000001">
    <property type="protein sequence ID" value="SDC60276.1"/>
    <property type="molecule type" value="Genomic_DNA"/>
</dbReference>
<dbReference type="GO" id="GO:0003677">
    <property type="term" value="F:DNA binding"/>
    <property type="evidence" value="ECO:0007669"/>
    <property type="project" value="InterPro"/>
</dbReference>
<evidence type="ECO:0000256" key="4">
    <source>
        <dbReference type="SAM" id="MobiDB-lite"/>
    </source>
</evidence>
<evidence type="ECO:0000256" key="3">
    <source>
        <dbReference type="ARBA" id="ARBA00049244"/>
    </source>
</evidence>